<name>A0A2L2XDA5_9FIRM</name>
<dbReference type="AlphaFoldDB" id="A0A2L2XDA5"/>
<reference evidence="2" key="1">
    <citation type="submission" date="2018-02" db="EMBL/GenBank/DDBJ databases">
        <title>Genome sequence of Desulfocucumis palustris strain NAW-5.</title>
        <authorList>
            <person name="Watanabe M."/>
            <person name="Kojima H."/>
            <person name="Fukui M."/>
        </authorList>
    </citation>
    <scope>NUCLEOTIDE SEQUENCE [LARGE SCALE GENOMIC DNA]</scope>
    <source>
        <strain evidence="2">NAW-5</strain>
    </source>
</reference>
<comment type="caution">
    <text evidence="1">The sequence shown here is derived from an EMBL/GenBank/DDBJ whole genome shotgun (WGS) entry which is preliminary data.</text>
</comment>
<protein>
    <submittedName>
        <fullName evidence="1">Uncharacterized protein</fullName>
    </submittedName>
</protein>
<dbReference type="EMBL" id="BFAV01000138">
    <property type="protein sequence ID" value="GBF34329.1"/>
    <property type="molecule type" value="Genomic_DNA"/>
</dbReference>
<sequence length="43" mass="4980">MLFAEKGDSLRRTPDSSPILWRNFPITHRNIRFKAAGIVSENH</sequence>
<organism evidence="1 2">
    <name type="scientific">Desulfocucumis palustris</name>
    <dbReference type="NCBI Taxonomy" id="1898651"/>
    <lineage>
        <taxon>Bacteria</taxon>
        <taxon>Bacillati</taxon>
        <taxon>Bacillota</taxon>
        <taxon>Clostridia</taxon>
        <taxon>Eubacteriales</taxon>
        <taxon>Desulfocucumaceae</taxon>
        <taxon>Desulfocucumis</taxon>
    </lineage>
</organism>
<accession>A0A2L2XDA5</accession>
<evidence type="ECO:0000313" key="1">
    <source>
        <dbReference type="EMBL" id="GBF34329.1"/>
    </source>
</evidence>
<evidence type="ECO:0000313" key="2">
    <source>
        <dbReference type="Proteomes" id="UP000239549"/>
    </source>
</evidence>
<proteinExistence type="predicted"/>
<gene>
    <name evidence="1" type="ORF">DCCM_3441</name>
</gene>
<dbReference type="Proteomes" id="UP000239549">
    <property type="component" value="Unassembled WGS sequence"/>
</dbReference>
<keyword evidence="2" id="KW-1185">Reference proteome</keyword>